<evidence type="ECO:0000313" key="3">
    <source>
        <dbReference type="EMBL" id="EGU82050.1"/>
    </source>
</evidence>
<reference evidence="3" key="1">
    <citation type="journal article" date="2012" name="Mol. Plant Microbe Interact.">
        <title>A highly conserved effector in Fusarium oxysporum is required for full virulence on Arabidopsis.</title>
        <authorList>
            <person name="Thatcher L.F."/>
            <person name="Gardiner D.M."/>
            <person name="Kazan K."/>
            <person name="Manners J."/>
        </authorList>
    </citation>
    <scope>NUCLEOTIDE SEQUENCE [LARGE SCALE GENOMIC DNA]</scope>
    <source>
        <strain evidence="3">Fo5176</strain>
    </source>
</reference>
<accession>F9FM05</accession>
<feature type="compositionally biased region" description="Pro residues" evidence="1">
    <location>
        <begin position="45"/>
        <end position="59"/>
    </location>
</feature>
<feature type="domain" description="MULE transposase" evidence="2">
    <location>
        <begin position="211"/>
        <end position="311"/>
    </location>
</feature>
<dbReference type="STRING" id="660025.F9FM05"/>
<gene>
    <name evidence="3" type="ORF">FOXB_07435</name>
</gene>
<organism evidence="3">
    <name type="scientific">Fusarium oxysporum (strain Fo5176)</name>
    <name type="common">Fusarium vascular wilt</name>
    <dbReference type="NCBI Taxonomy" id="660025"/>
    <lineage>
        <taxon>Eukaryota</taxon>
        <taxon>Fungi</taxon>
        <taxon>Dikarya</taxon>
        <taxon>Ascomycota</taxon>
        <taxon>Pezizomycotina</taxon>
        <taxon>Sordariomycetes</taxon>
        <taxon>Hypocreomycetidae</taxon>
        <taxon>Hypocreales</taxon>
        <taxon>Nectriaceae</taxon>
        <taxon>Fusarium</taxon>
        <taxon>Fusarium oxysporum species complex</taxon>
    </lineage>
</organism>
<feature type="region of interest" description="Disordered" evidence="1">
    <location>
        <begin position="609"/>
        <end position="652"/>
    </location>
</feature>
<feature type="non-terminal residue" evidence="3">
    <location>
        <position position="652"/>
    </location>
</feature>
<feature type="compositionally biased region" description="Acidic residues" evidence="1">
    <location>
        <begin position="627"/>
        <end position="643"/>
    </location>
</feature>
<dbReference type="AlphaFoldDB" id="F9FM05"/>
<comment type="caution">
    <text evidence="3">The sequence shown here is derived from an EMBL/GenBank/DDBJ whole genome shotgun (WGS) entry which is preliminary data.</text>
</comment>
<protein>
    <recommendedName>
        <fullName evidence="2">MULE transposase domain-containing protein</fullName>
    </recommendedName>
</protein>
<dbReference type="EMBL" id="AFQF01002247">
    <property type="protein sequence ID" value="EGU82050.1"/>
    <property type="molecule type" value="Genomic_DNA"/>
</dbReference>
<name>F9FM05_FUSOF</name>
<dbReference type="Pfam" id="PF10551">
    <property type="entry name" value="MULE"/>
    <property type="match status" value="1"/>
</dbReference>
<feature type="region of interest" description="Disordered" evidence="1">
    <location>
        <begin position="1"/>
        <end position="62"/>
    </location>
</feature>
<sequence length="652" mass="75912">MTSNADFSIYQDDDPSQHPEQGPSGRFGRYRVASDGAVRRNNDPTPTPSRSPSPSPSPSRRPLQELLQGRASRAKELTRDDRYRCHILRLTVSLQHTHHKSYADHQLSESALEFIRARTAISTPAEIYRDLQAAQLPGWDLVTSHQVYYQWQQLNSKIWRRDQDALRSAQILLSEHQECTSSMYFSGNMRTLAFYISDSIKTLVPRMKELAIDATFETNNIGMHLFAVLAEVDGTGIPLAYCFMEVFKDNSKGVRQADPGATTSLLDQFLRPLCAAGFNPIFFGADKDLSEIAAIRQVWPETTIQLCYWHARRAVRTKLASSRKTNTQDEYKPLEAQKAIPDLEICWGSLPTRRPNGDHRYGRCDCQSRLTNITPQGRMETANGDEQNTVLDIFSRHFNPHPLIPDQNGIYRSAERIYRDCAAEMYYWCRSKGHFRLWSYLWVNWYQPDQWCLWARSVNEKGIPILKTTMVIESHWRKIKHDYLHRFNRPRIDLVIWVLLSQLVPNAMARMQALLQRNHRQATASWRRDFKVEWKKLNEQQTEPIRLQQYHTDPARWTCGCLYFLSSRFLSCKHILSCYETISDPVDFFRGIQRHRRFPFRTHEQLVLRPQYQMSEADTEPNKIGDDIEDEDDENDEEDEDVDSSTTDGDHL</sequence>
<proteinExistence type="predicted"/>
<evidence type="ECO:0000259" key="2">
    <source>
        <dbReference type="Pfam" id="PF10551"/>
    </source>
</evidence>
<dbReference type="InterPro" id="IPR018289">
    <property type="entry name" value="MULE_transposase_dom"/>
</dbReference>
<evidence type="ECO:0000256" key="1">
    <source>
        <dbReference type="SAM" id="MobiDB-lite"/>
    </source>
</evidence>